<feature type="transmembrane region" description="Helical" evidence="8">
    <location>
        <begin position="299"/>
        <end position="320"/>
    </location>
</feature>
<dbReference type="InterPro" id="IPR005829">
    <property type="entry name" value="Sugar_transporter_CS"/>
</dbReference>
<dbReference type="AlphaFoldDB" id="A5GBQ8"/>
<dbReference type="RefSeq" id="WP_011937721.1">
    <property type="nucleotide sequence ID" value="NC_009483.1"/>
</dbReference>
<feature type="transmembrane region" description="Helical" evidence="8">
    <location>
        <begin position="70"/>
        <end position="95"/>
    </location>
</feature>
<keyword evidence="7 8" id="KW-0472">Membrane</keyword>
<feature type="transmembrane region" description="Helical" evidence="8">
    <location>
        <begin position="38"/>
        <end position="58"/>
    </location>
</feature>
<dbReference type="InterPro" id="IPR036259">
    <property type="entry name" value="MFS_trans_sf"/>
</dbReference>
<feature type="transmembrane region" description="Helical" evidence="8">
    <location>
        <begin position="158"/>
        <end position="176"/>
    </location>
</feature>
<keyword evidence="11" id="KW-1185">Reference proteome</keyword>
<feature type="transmembrane region" description="Helical" evidence="8">
    <location>
        <begin position="275"/>
        <end position="293"/>
    </location>
</feature>
<dbReference type="STRING" id="351605.Gura_0789"/>
<dbReference type="GO" id="GO:0016020">
    <property type="term" value="C:membrane"/>
    <property type="evidence" value="ECO:0007669"/>
    <property type="project" value="UniProtKB-SubCell"/>
</dbReference>
<evidence type="ECO:0000256" key="5">
    <source>
        <dbReference type="ARBA" id="ARBA00022692"/>
    </source>
</evidence>
<sequence>MPFIMLTVLIDMVSIGLIIPVLPSLVGSFTDSQANQAFWYGVVVFAFGIANFFASPILGALSDAYGRRPLLLLGFCGLGLNFFATGLSTALWMLIAVRLVGGAMQANAAVANAYVADITVPEERARRFGMLGAMFGVGFIVGPVMGGLLGAITIQLPFFVAGAFAMINWLYGYFVLPESLPAERRRPFHWRMANPLVSLRALTRLSGVGRLVAVVALSGLAQFVLFTSWVLYTTFKFGWGPRENGWSLAAVGIMSLVVQGFLLGRLLKRFSPRRLVVAGLASSSIAYILWGIANQGWMMYAVIFLNLLSYTVTASLQSIISSAADSQSQGQALGAVNSLNSLMAVVAPLFSTPLLATVSHLQRGDWRIGAPFYFCALLQAASLALAYFHFRSEHHATPATASEVQRGSGGNP</sequence>
<comment type="similarity">
    <text evidence="3">Belongs to the major facilitator superfamily. TCR/Tet family.</text>
</comment>
<reference evidence="10 11" key="1">
    <citation type="submission" date="2007-05" db="EMBL/GenBank/DDBJ databases">
        <title>Complete sequence of Geobacter uraniireducens Rf4.</title>
        <authorList>
            <consortium name="US DOE Joint Genome Institute"/>
            <person name="Copeland A."/>
            <person name="Lucas S."/>
            <person name="Lapidus A."/>
            <person name="Barry K."/>
            <person name="Detter J.C."/>
            <person name="Glavina del Rio T."/>
            <person name="Hammon N."/>
            <person name="Israni S."/>
            <person name="Dalin E."/>
            <person name="Tice H."/>
            <person name="Pitluck S."/>
            <person name="Chertkov O."/>
            <person name="Brettin T."/>
            <person name="Bruce D."/>
            <person name="Han C."/>
            <person name="Schmutz J."/>
            <person name="Larimer F."/>
            <person name="Land M."/>
            <person name="Hauser L."/>
            <person name="Kyrpides N."/>
            <person name="Mikhailova N."/>
            <person name="Shelobolina E."/>
            <person name="Aklujkar M."/>
            <person name="Lovley D."/>
            <person name="Richardson P."/>
        </authorList>
    </citation>
    <scope>NUCLEOTIDE SEQUENCE [LARGE SCALE GENOMIC DNA]</scope>
    <source>
        <strain evidence="10 11">Rf4</strain>
    </source>
</reference>
<dbReference type="PROSITE" id="PS00216">
    <property type="entry name" value="SUGAR_TRANSPORT_1"/>
    <property type="match status" value="1"/>
</dbReference>
<evidence type="ECO:0000256" key="4">
    <source>
        <dbReference type="ARBA" id="ARBA00022448"/>
    </source>
</evidence>
<feature type="transmembrane region" description="Helical" evidence="8">
    <location>
        <begin position="332"/>
        <end position="350"/>
    </location>
</feature>
<dbReference type="InterPro" id="IPR020846">
    <property type="entry name" value="MFS_dom"/>
</dbReference>
<name>A5GBQ8_GEOUR</name>
<keyword evidence="5 8" id="KW-0812">Transmembrane</keyword>
<dbReference type="OrthoDB" id="9812221at2"/>
<feature type="domain" description="Major facilitator superfamily (MFS) profile" evidence="9">
    <location>
        <begin position="1"/>
        <end position="394"/>
    </location>
</feature>
<dbReference type="PANTHER" id="PTHR23504:SF15">
    <property type="entry name" value="MAJOR FACILITATOR SUPERFAMILY (MFS) PROFILE DOMAIN-CONTAINING PROTEIN"/>
    <property type="match status" value="1"/>
</dbReference>
<dbReference type="SUPFAM" id="SSF103473">
    <property type="entry name" value="MFS general substrate transporter"/>
    <property type="match status" value="1"/>
</dbReference>
<dbReference type="KEGG" id="gur:Gura_0789"/>
<dbReference type="InterPro" id="IPR011701">
    <property type="entry name" value="MFS"/>
</dbReference>
<accession>A5GBQ8</accession>
<keyword evidence="4" id="KW-0813">Transport</keyword>
<evidence type="ECO:0000313" key="10">
    <source>
        <dbReference type="EMBL" id="ABQ24997.1"/>
    </source>
</evidence>
<dbReference type="PROSITE" id="PS50850">
    <property type="entry name" value="MFS"/>
    <property type="match status" value="1"/>
</dbReference>
<evidence type="ECO:0000256" key="6">
    <source>
        <dbReference type="ARBA" id="ARBA00022989"/>
    </source>
</evidence>
<feature type="transmembrane region" description="Helical" evidence="8">
    <location>
        <begin position="6"/>
        <end position="26"/>
    </location>
</feature>
<gene>
    <name evidence="10" type="ordered locus">Gura_0789</name>
</gene>
<feature type="transmembrane region" description="Helical" evidence="8">
    <location>
        <begin position="244"/>
        <end position="263"/>
    </location>
</feature>
<dbReference type="PANTHER" id="PTHR23504">
    <property type="entry name" value="MAJOR FACILITATOR SUPERFAMILY DOMAIN-CONTAINING PROTEIN 10"/>
    <property type="match status" value="1"/>
</dbReference>
<feature type="transmembrane region" description="Helical" evidence="8">
    <location>
        <begin position="208"/>
        <end position="232"/>
    </location>
</feature>
<evidence type="ECO:0000256" key="2">
    <source>
        <dbReference type="ARBA" id="ARBA00004141"/>
    </source>
</evidence>
<dbReference type="Gene3D" id="1.20.1250.20">
    <property type="entry name" value="MFS general substrate transporter like domains"/>
    <property type="match status" value="1"/>
</dbReference>
<dbReference type="HOGENOM" id="CLU_001265_10_11_7"/>
<dbReference type="Proteomes" id="UP000006695">
    <property type="component" value="Chromosome"/>
</dbReference>
<keyword evidence="6 8" id="KW-1133">Transmembrane helix</keyword>
<dbReference type="Pfam" id="PF07690">
    <property type="entry name" value="MFS_1"/>
    <property type="match status" value="1"/>
</dbReference>
<dbReference type="PRINTS" id="PR01035">
    <property type="entry name" value="TCRTETA"/>
</dbReference>
<evidence type="ECO:0000259" key="9">
    <source>
        <dbReference type="PROSITE" id="PS50850"/>
    </source>
</evidence>
<feature type="transmembrane region" description="Helical" evidence="8">
    <location>
        <begin position="370"/>
        <end position="390"/>
    </location>
</feature>
<comment type="subcellular location">
    <subcellularLocation>
        <location evidence="2">Membrane</location>
        <topology evidence="2">Multi-pass membrane protein</topology>
    </subcellularLocation>
</comment>
<dbReference type="GO" id="GO:0022857">
    <property type="term" value="F:transmembrane transporter activity"/>
    <property type="evidence" value="ECO:0007669"/>
    <property type="project" value="InterPro"/>
</dbReference>
<organism evidence="10 11">
    <name type="scientific">Geotalea uraniireducens (strain Rf4)</name>
    <name type="common">Geobacter uraniireducens</name>
    <dbReference type="NCBI Taxonomy" id="351605"/>
    <lineage>
        <taxon>Bacteria</taxon>
        <taxon>Pseudomonadati</taxon>
        <taxon>Thermodesulfobacteriota</taxon>
        <taxon>Desulfuromonadia</taxon>
        <taxon>Geobacterales</taxon>
        <taxon>Geobacteraceae</taxon>
        <taxon>Geotalea</taxon>
    </lineage>
</organism>
<evidence type="ECO:0000256" key="8">
    <source>
        <dbReference type="SAM" id="Phobius"/>
    </source>
</evidence>
<evidence type="ECO:0000256" key="1">
    <source>
        <dbReference type="ARBA" id="ARBA00003279"/>
    </source>
</evidence>
<protein>
    <submittedName>
        <fullName evidence="10">Major facilitator superfamily MFS_1</fullName>
    </submittedName>
</protein>
<evidence type="ECO:0000313" key="11">
    <source>
        <dbReference type="Proteomes" id="UP000006695"/>
    </source>
</evidence>
<evidence type="ECO:0000256" key="7">
    <source>
        <dbReference type="ARBA" id="ARBA00023136"/>
    </source>
</evidence>
<dbReference type="InterPro" id="IPR001958">
    <property type="entry name" value="Tet-R_TetA/multi-R_MdtG-like"/>
</dbReference>
<evidence type="ECO:0000256" key="3">
    <source>
        <dbReference type="ARBA" id="ARBA00007520"/>
    </source>
</evidence>
<proteinExistence type="inferred from homology"/>
<feature type="transmembrane region" description="Helical" evidence="8">
    <location>
        <begin position="128"/>
        <end position="152"/>
    </location>
</feature>
<comment type="function">
    <text evidence="1">Resistance to tetracycline by an active tetracycline efflux. This is an energy-dependent process that decreases the accumulation of the antibiotic in whole cells. This protein functions as a metal-tetracycline/H(+) antiporter.</text>
</comment>
<dbReference type="EMBL" id="CP000698">
    <property type="protein sequence ID" value="ABQ24997.1"/>
    <property type="molecule type" value="Genomic_DNA"/>
</dbReference>